<dbReference type="InterPro" id="IPR016047">
    <property type="entry name" value="M23ase_b-sheet_dom"/>
</dbReference>
<dbReference type="Proteomes" id="UP001241926">
    <property type="component" value="Unassembled WGS sequence"/>
</dbReference>
<sequence>MSNPFPSGFTSDLGGPGKGGHQPPDWYIEYGMDLGARAGTAVHAAFDAHVTKFSPHNPSADNAKVYGAQLFMRAPNDMMGGFYTHLTNVPAGLGVGSQVSRGDLLGHVHEFPPTASHLHLALVEIIGGAPDGRYQGVDVHRTFLDTANSGTVVPVTFHQDGSPPTPDGGGGGGGAKVFRLGSTRGVQEALAALGFDPGAIDGLDGPKTRAAVTAFQGSQGLVQDGICGSATRAALAAALRAQGLQAEGG</sequence>
<reference evidence="4 5" key="1">
    <citation type="submission" date="2023-05" db="EMBL/GenBank/DDBJ databases">
        <title>Streptomyces fuscus sp. nov., a brown-black pigment producing actinomyces isolated from dry sand of Sea duck farm.</title>
        <authorList>
            <person name="Xie J."/>
            <person name="Shen N."/>
        </authorList>
    </citation>
    <scope>NUCLEOTIDE SEQUENCE [LARGE SCALE GENOMIC DNA]</scope>
    <source>
        <strain evidence="4 5">GXMU-J15</strain>
    </source>
</reference>
<gene>
    <name evidence="4" type="ORF">QNN03_06695</name>
</gene>
<evidence type="ECO:0000256" key="1">
    <source>
        <dbReference type="SAM" id="MobiDB-lite"/>
    </source>
</evidence>
<keyword evidence="5" id="KW-1185">Reference proteome</keyword>
<evidence type="ECO:0000313" key="4">
    <source>
        <dbReference type="EMBL" id="MDL2076124.1"/>
    </source>
</evidence>
<dbReference type="InterPro" id="IPR002477">
    <property type="entry name" value="Peptidoglycan-bd-like"/>
</dbReference>
<comment type="caution">
    <text evidence="4">The sequence shown here is derived from an EMBL/GenBank/DDBJ whole genome shotgun (WGS) entry which is preliminary data.</text>
</comment>
<name>A0ABT7IVL6_9ACTN</name>
<feature type="region of interest" description="Disordered" evidence="1">
    <location>
        <begin position="1"/>
        <end position="20"/>
    </location>
</feature>
<feature type="compositionally biased region" description="Polar residues" evidence="1">
    <location>
        <begin position="1"/>
        <end position="10"/>
    </location>
</feature>
<feature type="domain" description="M23ase beta-sheet core" evidence="3">
    <location>
        <begin position="29"/>
        <end position="122"/>
    </location>
</feature>
<feature type="domain" description="Peptidoglycan binding-like" evidence="2">
    <location>
        <begin position="186"/>
        <end position="235"/>
    </location>
</feature>
<proteinExistence type="predicted"/>
<dbReference type="Pfam" id="PF01471">
    <property type="entry name" value="PG_binding_1"/>
    <property type="match status" value="1"/>
</dbReference>
<dbReference type="Pfam" id="PF01551">
    <property type="entry name" value="Peptidase_M23"/>
    <property type="match status" value="1"/>
</dbReference>
<evidence type="ECO:0000259" key="3">
    <source>
        <dbReference type="Pfam" id="PF01551"/>
    </source>
</evidence>
<evidence type="ECO:0000313" key="5">
    <source>
        <dbReference type="Proteomes" id="UP001241926"/>
    </source>
</evidence>
<protein>
    <submittedName>
        <fullName evidence="4">Peptidoglycan-binding protein</fullName>
    </submittedName>
</protein>
<organism evidence="4 5">
    <name type="scientific">Streptomyces fuscus</name>
    <dbReference type="NCBI Taxonomy" id="3048495"/>
    <lineage>
        <taxon>Bacteria</taxon>
        <taxon>Bacillati</taxon>
        <taxon>Actinomycetota</taxon>
        <taxon>Actinomycetes</taxon>
        <taxon>Kitasatosporales</taxon>
        <taxon>Streptomycetaceae</taxon>
        <taxon>Streptomyces</taxon>
    </lineage>
</organism>
<dbReference type="EMBL" id="JASJUS010000004">
    <property type="protein sequence ID" value="MDL2076124.1"/>
    <property type="molecule type" value="Genomic_DNA"/>
</dbReference>
<evidence type="ECO:0000259" key="2">
    <source>
        <dbReference type="Pfam" id="PF01471"/>
    </source>
</evidence>
<accession>A0ABT7IVL6</accession>